<dbReference type="AlphaFoldDB" id="A0AA88D3P9"/>
<gene>
    <name evidence="1" type="ORF">TIFTF001_009556</name>
</gene>
<evidence type="ECO:0000313" key="2">
    <source>
        <dbReference type="Proteomes" id="UP001187192"/>
    </source>
</evidence>
<protein>
    <submittedName>
        <fullName evidence="1">Uncharacterized protein</fullName>
    </submittedName>
</protein>
<reference evidence="1" key="1">
    <citation type="submission" date="2023-07" db="EMBL/GenBank/DDBJ databases">
        <title>draft genome sequence of fig (Ficus carica).</title>
        <authorList>
            <person name="Takahashi T."/>
            <person name="Nishimura K."/>
        </authorList>
    </citation>
    <scope>NUCLEOTIDE SEQUENCE</scope>
</reference>
<name>A0AA88D3P9_FICCA</name>
<comment type="caution">
    <text evidence="1">The sequence shown here is derived from an EMBL/GenBank/DDBJ whole genome shotgun (WGS) entry which is preliminary data.</text>
</comment>
<organism evidence="1 2">
    <name type="scientific">Ficus carica</name>
    <name type="common">Common fig</name>
    <dbReference type="NCBI Taxonomy" id="3494"/>
    <lineage>
        <taxon>Eukaryota</taxon>
        <taxon>Viridiplantae</taxon>
        <taxon>Streptophyta</taxon>
        <taxon>Embryophyta</taxon>
        <taxon>Tracheophyta</taxon>
        <taxon>Spermatophyta</taxon>
        <taxon>Magnoliopsida</taxon>
        <taxon>eudicotyledons</taxon>
        <taxon>Gunneridae</taxon>
        <taxon>Pentapetalae</taxon>
        <taxon>rosids</taxon>
        <taxon>fabids</taxon>
        <taxon>Rosales</taxon>
        <taxon>Moraceae</taxon>
        <taxon>Ficeae</taxon>
        <taxon>Ficus</taxon>
    </lineage>
</organism>
<proteinExistence type="predicted"/>
<dbReference type="EMBL" id="BTGU01000011">
    <property type="protein sequence ID" value="GMN40332.1"/>
    <property type="molecule type" value="Genomic_DNA"/>
</dbReference>
<accession>A0AA88D3P9</accession>
<keyword evidence="2" id="KW-1185">Reference proteome</keyword>
<evidence type="ECO:0000313" key="1">
    <source>
        <dbReference type="EMBL" id="GMN40332.1"/>
    </source>
</evidence>
<dbReference type="Proteomes" id="UP001187192">
    <property type="component" value="Unassembled WGS sequence"/>
</dbReference>
<sequence length="213" mass="23459">MPKISGTTSDVIAWSDQSCTVTLRRVTCKREAPRSDGDTGGVSATGTSILKSVRVLLSKWRGRVLVRKLFIPELVADPLFIDVPRGLGHSGDARSGLALTLVGVALDTAVSTCGAVWYGQHGTYQVTLESYEERPVWVNNTDPGHYLPWVHGRYRCGKLRSGNEVPREESCLVGSSWVSGIRRAQKDPVLLLSRDRFPLEKRILWSDQIAPST</sequence>